<gene>
    <name evidence="2" type="ORF">BKK80_33975</name>
</gene>
<evidence type="ECO:0000313" key="2">
    <source>
        <dbReference type="EMBL" id="AOZ10559.1"/>
    </source>
</evidence>
<reference evidence="2 3" key="1">
    <citation type="submission" date="2016-10" db="EMBL/GenBank/DDBJ databases">
        <title>Complete genome sequences of three Cupriavidus strains isolated from various Malaysian environments.</title>
        <authorList>
            <person name="Abdullah A.A.-A."/>
            <person name="Shafie N.A.H."/>
            <person name="Lau N.S."/>
        </authorList>
    </citation>
    <scope>NUCLEOTIDE SEQUENCE [LARGE SCALE GENOMIC DNA]</scope>
    <source>
        <strain evidence="2 3">USMAA1020</strain>
    </source>
</reference>
<evidence type="ECO:0000313" key="3">
    <source>
        <dbReference type="Proteomes" id="UP000177515"/>
    </source>
</evidence>
<sequence>MHAHLHACQHLSLRHLLPAFPLSVAALQGRVILRRRGFERALAPGQQVLLDAFEPVELGLDGSSEQPSSCALALHVARPPAVDGALHRQLSRRIFLQPQHAWNASDIARLLDIPPPQLRRMLFSEGTALTELCRTQRLMRALFETLAGHAAAQVKRAAGWPPQGDLASAFYDRFGIAMHAARSLAGAPRLRLPLAQPWPRGVEGGGLAARPALR</sequence>
<dbReference type="Proteomes" id="UP000177515">
    <property type="component" value="Chromosome 2"/>
</dbReference>
<accession>A0ABN4TUI0</accession>
<protein>
    <recommendedName>
        <fullName evidence="1">HTH araC/xylS-type domain-containing protein</fullName>
    </recommendedName>
</protein>
<organism evidence="2 3">
    <name type="scientific">Cupriavidus malaysiensis</name>
    <dbReference type="NCBI Taxonomy" id="367825"/>
    <lineage>
        <taxon>Bacteria</taxon>
        <taxon>Pseudomonadati</taxon>
        <taxon>Pseudomonadota</taxon>
        <taxon>Betaproteobacteria</taxon>
        <taxon>Burkholderiales</taxon>
        <taxon>Burkholderiaceae</taxon>
        <taxon>Cupriavidus</taxon>
    </lineage>
</organism>
<evidence type="ECO:0000259" key="1">
    <source>
        <dbReference type="PROSITE" id="PS01124"/>
    </source>
</evidence>
<dbReference type="InterPro" id="IPR018060">
    <property type="entry name" value="HTH_AraC"/>
</dbReference>
<dbReference type="Gene3D" id="1.10.10.60">
    <property type="entry name" value="Homeodomain-like"/>
    <property type="match status" value="1"/>
</dbReference>
<dbReference type="PROSITE" id="PS01124">
    <property type="entry name" value="HTH_ARAC_FAMILY_2"/>
    <property type="match status" value="1"/>
</dbReference>
<dbReference type="EMBL" id="CP017755">
    <property type="protein sequence ID" value="AOZ10559.1"/>
    <property type="molecule type" value="Genomic_DNA"/>
</dbReference>
<dbReference type="RefSeq" id="WP_071017773.1">
    <property type="nucleotide sequence ID" value="NZ_CP017755.1"/>
</dbReference>
<proteinExistence type="predicted"/>
<name>A0ABN4TUI0_9BURK</name>
<keyword evidence="3" id="KW-1185">Reference proteome</keyword>
<feature type="domain" description="HTH araC/xylS-type" evidence="1">
    <location>
        <begin position="88"/>
        <end position="184"/>
    </location>
</feature>